<dbReference type="Proteomes" id="UP000183077">
    <property type="component" value="Unassembled WGS sequence"/>
</dbReference>
<dbReference type="RefSeq" id="WP_074747343.1">
    <property type="nucleotide sequence ID" value="NZ_FNYS01000019.1"/>
</dbReference>
<dbReference type="Pfam" id="PF10627">
    <property type="entry name" value="CsgE"/>
    <property type="match status" value="1"/>
</dbReference>
<dbReference type="Gene3D" id="2.60.40.2420">
    <property type="match status" value="1"/>
</dbReference>
<dbReference type="AlphaFoldDB" id="A0A1H6XK89"/>
<accession>A0A1H6XK89</accession>
<dbReference type="InterPro" id="IPR053722">
    <property type="entry name" value="Curli_assembly_CsgC/AgfC"/>
</dbReference>
<evidence type="ECO:0000256" key="3">
    <source>
        <dbReference type="ARBA" id="ARBA00022729"/>
    </source>
</evidence>
<evidence type="ECO:0000313" key="5">
    <source>
        <dbReference type="Proteomes" id="UP000183077"/>
    </source>
</evidence>
<dbReference type="GeneID" id="82258203"/>
<evidence type="ECO:0000256" key="1">
    <source>
        <dbReference type="ARBA" id="ARBA00003989"/>
    </source>
</evidence>
<organism evidence="4 5">
    <name type="scientific">Myroides marinus</name>
    <dbReference type="NCBI Taxonomy" id="703342"/>
    <lineage>
        <taxon>Bacteria</taxon>
        <taxon>Pseudomonadati</taxon>
        <taxon>Bacteroidota</taxon>
        <taxon>Flavobacteriia</taxon>
        <taxon>Flavobacteriales</taxon>
        <taxon>Flavobacteriaceae</taxon>
        <taxon>Myroides</taxon>
    </lineage>
</organism>
<comment type="function">
    <text evidence="1">May be involved in the biogenesis of curli organelles.</text>
</comment>
<evidence type="ECO:0000313" key="4">
    <source>
        <dbReference type="EMBL" id="SEJ24975.1"/>
    </source>
</evidence>
<name>A0A1H6XK89_9FLAO</name>
<dbReference type="EMBL" id="FNYS01000019">
    <property type="protein sequence ID" value="SEJ24975.1"/>
    <property type="molecule type" value="Genomic_DNA"/>
</dbReference>
<evidence type="ECO:0000256" key="2">
    <source>
        <dbReference type="ARBA" id="ARBA00014024"/>
    </source>
</evidence>
<dbReference type="InterPro" id="IPR018900">
    <property type="entry name" value="Curli_CsgE"/>
</dbReference>
<sequence length="264" mass="30560">MRKLGQSHFQTLLLVVCILLTYSINAQILNTKIKADLSIQEIPEDIVITGIAHNKTEVTQSISYKLSVIKSNLEDPNANKATNVQTGRKVLEGFQTMNLSTTRINRNTKDRLIILLLIYDENEKLVGTNRHVINDNKDKELIKQEFTTMLDSDLEQEDISYNKIELKGIVVDQTKTKAGRDFYQIFYSNYLSYNINSEHIITISELITLGNNTKINVSILDQIIFTFFVKTQYDYLRSMSDSTLNRTMRYLESLKRDEQRIKTF</sequence>
<reference evidence="4 5" key="1">
    <citation type="submission" date="2016-10" db="EMBL/GenBank/DDBJ databases">
        <authorList>
            <person name="de Groot N.N."/>
        </authorList>
    </citation>
    <scope>NUCLEOTIDE SEQUENCE [LARGE SCALE GENOMIC DNA]</scope>
    <source>
        <strain evidence="4 5">DSM 23048</strain>
    </source>
</reference>
<gene>
    <name evidence="4" type="ORF">SAMN04488018_11940</name>
</gene>
<proteinExistence type="predicted"/>
<protein>
    <recommendedName>
        <fullName evidence="2">Curli production assembly/transport component CsgE</fullName>
    </recommendedName>
</protein>
<keyword evidence="3" id="KW-0732">Signal</keyword>